<sequence length="62" mass="7290">MKIEVSFTDEFDQASRMQKSFDSDTLDEHCDGCLGLLLDEFKKFLYIMGHNEKEISRIQLKD</sequence>
<name>A0A150FAZ6_9BACI</name>
<evidence type="ECO:0000313" key="1">
    <source>
        <dbReference type="EMBL" id="KXZ22479.1"/>
    </source>
</evidence>
<dbReference type="EMBL" id="LSBA01000005">
    <property type="protein sequence ID" value="KXZ22479.1"/>
    <property type="molecule type" value="Genomic_DNA"/>
</dbReference>
<dbReference type="STRING" id="1793963.AXI58_10485"/>
<proteinExistence type="predicted"/>
<dbReference type="AlphaFoldDB" id="A0A150FAZ6"/>
<dbReference type="Proteomes" id="UP000075430">
    <property type="component" value="Unassembled WGS sequence"/>
</dbReference>
<keyword evidence="2" id="KW-1185">Reference proteome</keyword>
<organism evidence="1 2">
    <name type="scientific">Bacillus nakamurai</name>
    <dbReference type="NCBI Taxonomy" id="1793963"/>
    <lineage>
        <taxon>Bacteria</taxon>
        <taxon>Bacillati</taxon>
        <taxon>Bacillota</taxon>
        <taxon>Bacilli</taxon>
        <taxon>Bacillales</taxon>
        <taxon>Bacillaceae</taxon>
        <taxon>Bacillus</taxon>
    </lineage>
</organism>
<accession>A0A150FAZ6</accession>
<gene>
    <name evidence="1" type="ORF">AXI58_10485</name>
</gene>
<protein>
    <submittedName>
        <fullName evidence="1">Uncharacterized protein</fullName>
    </submittedName>
</protein>
<reference evidence="2" key="1">
    <citation type="submission" date="2016-02" db="EMBL/GenBank/DDBJ databases">
        <authorList>
            <person name="Dunlap C."/>
        </authorList>
    </citation>
    <scope>NUCLEOTIDE SEQUENCE [LARGE SCALE GENOMIC DNA]</scope>
    <source>
        <strain evidence="2">NRRL B-41092</strain>
    </source>
</reference>
<evidence type="ECO:0000313" key="2">
    <source>
        <dbReference type="Proteomes" id="UP000075430"/>
    </source>
</evidence>
<comment type="caution">
    <text evidence="1">The sequence shown here is derived from an EMBL/GenBank/DDBJ whole genome shotgun (WGS) entry which is preliminary data.</text>
</comment>